<feature type="signal peptide" evidence="1">
    <location>
        <begin position="1"/>
        <end position="20"/>
    </location>
</feature>
<gene>
    <name evidence="2" type="ORF">A8L45_02615</name>
</gene>
<keyword evidence="3" id="KW-1185">Reference proteome</keyword>
<accession>A0A1C3ERS7</accession>
<feature type="chain" id="PRO_5008673355" evidence="1">
    <location>
        <begin position="21"/>
        <end position="442"/>
    </location>
</feature>
<keyword evidence="1" id="KW-0732">Signal</keyword>
<dbReference type="OrthoDB" id="1188513at2"/>
<dbReference type="Pfam" id="PF06980">
    <property type="entry name" value="DUF1302"/>
    <property type="match status" value="1"/>
</dbReference>
<dbReference type="AlphaFoldDB" id="A0A1C3ERS7"/>
<dbReference type="Proteomes" id="UP000094936">
    <property type="component" value="Unassembled WGS sequence"/>
</dbReference>
<dbReference type="EMBL" id="LYBM01000002">
    <property type="protein sequence ID" value="ODA35940.1"/>
    <property type="molecule type" value="Genomic_DNA"/>
</dbReference>
<evidence type="ECO:0000256" key="1">
    <source>
        <dbReference type="SAM" id="SignalP"/>
    </source>
</evidence>
<proteinExistence type="predicted"/>
<organism evidence="2 3">
    <name type="scientific">Veronia pacifica</name>
    <dbReference type="NCBI Taxonomy" id="1080227"/>
    <lineage>
        <taxon>Bacteria</taxon>
        <taxon>Pseudomonadati</taxon>
        <taxon>Pseudomonadota</taxon>
        <taxon>Gammaproteobacteria</taxon>
        <taxon>Vibrionales</taxon>
        <taxon>Vibrionaceae</taxon>
        <taxon>Veronia</taxon>
    </lineage>
</organism>
<dbReference type="RefSeq" id="WP_068898908.1">
    <property type="nucleotide sequence ID" value="NZ_JBHUIF010000032.1"/>
</dbReference>
<name>A0A1C3ERS7_9GAMM</name>
<sequence>MKKLCALLTVMMLYIPTAKSLEASAELSFETRQFFSSGESRKEDGQYSIAFKPSLFWASEEGGHTLVWTSMFRADSLDRNRSHIDLREAYYQNTFDFDNAEMTLKVGAAQVFWGVTETQNIVDVINQSDRVDAVFDEKLGQPMINTNFDTELGYFEFYLMPYFRERTFASEDGRLGLPGLKTDALYQSSRGARELDTAFRYSYSFDTWDVGLSYFHGTNRQPFFAAQVSLSDEFPPQIPLRPDLALLPFYAEMEQVGLELQAFSGDWTWKLEAIYRDSIIHHTAVTAGFEYPFVGIAGGDSEAIMFVEYLYDTRKPMGPVDVVLDDNTRLILQIADTFFGAPIPIDTSGQDRKLSPTFAQNDISTGFRWALNDLNGTEIRAGVIVDLDNPSSNVITLEASSRINEDFKWEVSSLIFNTDNEEDLISPLKDEDYIQLLLTYYF</sequence>
<evidence type="ECO:0000313" key="2">
    <source>
        <dbReference type="EMBL" id="ODA35940.1"/>
    </source>
</evidence>
<comment type="caution">
    <text evidence="2">The sequence shown here is derived from an EMBL/GenBank/DDBJ whole genome shotgun (WGS) entry which is preliminary data.</text>
</comment>
<protein>
    <submittedName>
        <fullName evidence="2">Uncharacterized protein</fullName>
    </submittedName>
</protein>
<reference evidence="2 3" key="1">
    <citation type="submission" date="2016-05" db="EMBL/GenBank/DDBJ databases">
        <title>Genomic Taxonomy of the Vibrionaceae.</title>
        <authorList>
            <person name="Gomez-Gil B."/>
            <person name="Enciso-Ibarra J."/>
        </authorList>
    </citation>
    <scope>NUCLEOTIDE SEQUENCE [LARGE SCALE GENOMIC DNA]</scope>
    <source>
        <strain evidence="2 3">CAIM 1920</strain>
    </source>
</reference>
<evidence type="ECO:0000313" key="3">
    <source>
        <dbReference type="Proteomes" id="UP000094936"/>
    </source>
</evidence>
<dbReference type="InterPro" id="IPR010727">
    <property type="entry name" value="DUF1302"/>
</dbReference>
<dbReference type="STRING" id="1080227.A8L45_02615"/>